<keyword evidence="1" id="KW-1133">Transmembrane helix</keyword>
<dbReference type="AlphaFoldDB" id="A0A497YPQ1"/>
<name>A0A497YPQ1_9BACL</name>
<gene>
    <name evidence="2" type="ORF">DFR62_2234</name>
</gene>
<sequence>MGLFKKSGIKDERITNTKNKIYAEIHILVMVIAVVSIVFKYFIYNRGIESVTTELLILFLSAVYFMYRSTSLGVFSAEIEMHDRESKWPQQKKNLVASITLGVVIALVFGTNSAVQYADGLLQSIYYFFLTALVSLMIYLPFFLIFIVGGNEILKRNSEKSIDRMLHDESGDNDEKH</sequence>
<dbReference type="Proteomes" id="UP000280791">
    <property type="component" value="Unassembled WGS sequence"/>
</dbReference>
<keyword evidence="1" id="KW-0472">Membrane</keyword>
<feature type="transmembrane region" description="Helical" evidence="1">
    <location>
        <begin position="95"/>
        <end position="118"/>
    </location>
</feature>
<evidence type="ECO:0000256" key="1">
    <source>
        <dbReference type="SAM" id="Phobius"/>
    </source>
</evidence>
<evidence type="ECO:0000313" key="2">
    <source>
        <dbReference type="EMBL" id="RLJ86631.1"/>
    </source>
</evidence>
<feature type="transmembrane region" description="Helical" evidence="1">
    <location>
        <begin position="55"/>
        <end position="75"/>
    </location>
</feature>
<feature type="transmembrane region" description="Helical" evidence="1">
    <location>
        <begin position="21"/>
        <end position="43"/>
    </location>
</feature>
<keyword evidence="1" id="KW-0812">Transmembrane</keyword>
<dbReference type="RefSeq" id="WP_121300394.1">
    <property type="nucleotide sequence ID" value="NZ_QBEW01000057.1"/>
</dbReference>
<protein>
    <submittedName>
        <fullName evidence="2">Uncharacterized protein</fullName>
    </submittedName>
</protein>
<dbReference type="Pfam" id="PF20563">
    <property type="entry name" value="DUF6773"/>
    <property type="match status" value="1"/>
</dbReference>
<dbReference type="OrthoDB" id="2656129at2"/>
<feature type="transmembrane region" description="Helical" evidence="1">
    <location>
        <begin position="124"/>
        <end position="148"/>
    </location>
</feature>
<evidence type="ECO:0000313" key="3">
    <source>
        <dbReference type="Proteomes" id="UP000280791"/>
    </source>
</evidence>
<comment type="caution">
    <text evidence="2">The sequence shown here is derived from an EMBL/GenBank/DDBJ whole genome shotgun (WGS) entry which is preliminary data.</text>
</comment>
<dbReference type="EMBL" id="RCCP01000003">
    <property type="protein sequence ID" value="RLJ86631.1"/>
    <property type="molecule type" value="Genomic_DNA"/>
</dbReference>
<organism evidence="2 3">
    <name type="scientific">Planococcus citreus</name>
    <dbReference type="NCBI Taxonomy" id="1373"/>
    <lineage>
        <taxon>Bacteria</taxon>
        <taxon>Bacillati</taxon>
        <taxon>Bacillota</taxon>
        <taxon>Bacilli</taxon>
        <taxon>Bacillales</taxon>
        <taxon>Caryophanaceae</taxon>
        <taxon>Planococcus</taxon>
    </lineage>
</organism>
<reference evidence="2 3" key="1">
    <citation type="submission" date="2018-10" db="EMBL/GenBank/DDBJ databases">
        <title>Genomic Encyclopedia of Type Strains, Phase IV (KMG-IV): sequencing the most valuable type-strain genomes for metagenomic binning, comparative biology and taxonomic classification.</title>
        <authorList>
            <person name="Goeker M."/>
        </authorList>
    </citation>
    <scope>NUCLEOTIDE SEQUENCE [LARGE SCALE GENOMIC DNA]</scope>
    <source>
        <strain evidence="2 3">DSM 20549</strain>
    </source>
</reference>
<proteinExistence type="predicted"/>
<dbReference type="InterPro" id="IPR046664">
    <property type="entry name" value="DUF6773"/>
</dbReference>
<keyword evidence="3" id="KW-1185">Reference proteome</keyword>
<accession>A0A497YPQ1</accession>